<dbReference type="Pfam" id="PF00168">
    <property type="entry name" value="C2"/>
    <property type="match status" value="2"/>
</dbReference>
<comment type="subcellular location">
    <subcellularLocation>
        <location evidence="1">Membrane</location>
        <topology evidence="1">Single-pass membrane protein</topology>
    </subcellularLocation>
</comment>
<evidence type="ECO:0000256" key="9">
    <source>
        <dbReference type="ARBA" id="ARBA00023055"/>
    </source>
</evidence>
<dbReference type="CDD" id="cd00030">
    <property type="entry name" value="C2"/>
    <property type="match status" value="2"/>
</dbReference>
<dbReference type="CDD" id="cd21677">
    <property type="entry name" value="SMP_SYT"/>
    <property type="match status" value="1"/>
</dbReference>
<dbReference type="OrthoDB" id="67700at2759"/>
<dbReference type="InterPro" id="IPR039010">
    <property type="entry name" value="Synaptotagmin_SMP"/>
</dbReference>
<comment type="similarity">
    <text evidence="2">Belongs to the synaptotagmin family.</text>
</comment>
<reference evidence="14 15" key="1">
    <citation type="journal article" date="2018" name="Sci. Rep.">
        <title>Raphidocelis subcapitata (=Pseudokirchneriella subcapitata) provides an insight into genome evolution and environmental adaptations in the Sphaeropleales.</title>
        <authorList>
            <person name="Suzuki S."/>
            <person name="Yamaguchi H."/>
            <person name="Nakajima N."/>
            <person name="Kawachi M."/>
        </authorList>
    </citation>
    <scope>NUCLEOTIDE SEQUENCE [LARGE SCALE GENOMIC DNA]</scope>
    <source>
        <strain evidence="14 15">NIES-35</strain>
    </source>
</reference>
<name>A0A2V0NU44_9CHLO</name>
<dbReference type="PROSITE" id="PS50004">
    <property type="entry name" value="C2"/>
    <property type="match status" value="2"/>
</dbReference>
<dbReference type="FunCoup" id="A0A2V0NU44">
    <property type="interactions" value="1469"/>
</dbReference>
<evidence type="ECO:0000256" key="6">
    <source>
        <dbReference type="ARBA" id="ARBA00022737"/>
    </source>
</evidence>
<dbReference type="InterPro" id="IPR035892">
    <property type="entry name" value="C2_domain_sf"/>
</dbReference>
<organism evidence="14 15">
    <name type="scientific">Raphidocelis subcapitata</name>
    <dbReference type="NCBI Taxonomy" id="307507"/>
    <lineage>
        <taxon>Eukaryota</taxon>
        <taxon>Viridiplantae</taxon>
        <taxon>Chlorophyta</taxon>
        <taxon>core chlorophytes</taxon>
        <taxon>Chlorophyceae</taxon>
        <taxon>CS clade</taxon>
        <taxon>Sphaeropleales</taxon>
        <taxon>Selenastraceae</taxon>
        <taxon>Raphidocelis</taxon>
    </lineage>
</organism>
<proteinExistence type="inferred from homology"/>
<dbReference type="GO" id="GO:0046872">
    <property type="term" value="F:metal ion binding"/>
    <property type="evidence" value="ECO:0007669"/>
    <property type="project" value="UniProtKB-KW"/>
</dbReference>
<keyword evidence="6" id="KW-0677">Repeat</keyword>
<evidence type="ECO:0000256" key="11">
    <source>
        <dbReference type="ARBA" id="ARBA00023136"/>
    </source>
</evidence>
<feature type="domain" description="C2" evidence="12">
    <location>
        <begin position="620"/>
        <end position="756"/>
    </location>
</feature>
<feature type="domain" description="C2" evidence="12">
    <location>
        <begin position="268"/>
        <end position="393"/>
    </location>
</feature>
<evidence type="ECO:0000256" key="8">
    <source>
        <dbReference type="ARBA" id="ARBA00022989"/>
    </source>
</evidence>
<evidence type="ECO:0000256" key="7">
    <source>
        <dbReference type="ARBA" id="ARBA00022837"/>
    </source>
</evidence>
<keyword evidence="10" id="KW-0446">Lipid-binding</keyword>
<keyword evidence="8" id="KW-1133">Transmembrane helix</keyword>
<dbReference type="AlphaFoldDB" id="A0A2V0NU44"/>
<dbReference type="Proteomes" id="UP000247498">
    <property type="component" value="Unassembled WGS sequence"/>
</dbReference>
<comment type="caution">
    <text evidence="14">The sequence shown here is derived from an EMBL/GenBank/DDBJ whole genome shotgun (WGS) entry which is preliminary data.</text>
</comment>
<dbReference type="GO" id="GO:0008289">
    <property type="term" value="F:lipid binding"/>
    <property type="evidence" value="ECO:0007669"/>
    <property type="project" value="UniProtKB-KW"/>
</dbReference>
<evidence type="ECO:0000256" key="3">
    <source>
        <dbReference type="ARBA" id="ARBA00022448"/>
    </source>
</evidence>
<evidence type="ECO:0000259" key="12">
    <source>
        <dbReference type="PROSITE" id="PS50004"/>
    </source>
</evidence>
<evidence type="ECO:0008006" key="16">
    <source>
        <dbReference type="Google" id="ProtNLM"/>
    </source>
</evidence>
<dbReference type="SUPFAM" id="SSF49562">
    <property type="entry name" value="C2 domain (Calcium/lipid-binding domain, CaLB)"/>
    <property type="match status" value="2"/>
</dbReference>
<keyword evidence="15" id="KW-1185">Reference proteome</keyword>
<dbReference type="InParanoid" id="A0A2V0NU44"/>
<evidence type="ECO:0000256" key="4">
    <source>
        <dbReference type="ARBA" id="ARBA00022692"/>
    </source>
</evidence>
<dbReference type="PANTHER" id="PTHR10774">
    <property type="entry name" value="EXTENDED SYNAPTOTAGMIN-RELATED"/>
    <property type="match status" value="1"/>
</dbReference>
<keyword evidence="4" id="KW-0812">Transmembrane</keyword>
<dbReference type="GO" id="GO:0016020">
    <property type="term" value="C:membrane"/>
    <property type="evidence" value="ECO:0007669"/>
    <property type="project" value="UniProtKB-SubCell"/>
</dbReference>
<feature type="domain" description="SMP-LTD" evidence="13">
    <location>
        <begin position="69"/>
        <end position="277"/>
    </location>
</feature>
<dbReference type="Gene3D" id="2.60.40.150">
    <property type="entry name" value="C2 domain"/>
    <property type="match status" value="2"/>
</dbReference>
<keyword evidence="7" id="KW-0106">Calcium</keyword>
<dbReference type="EMBL" id="BDRX01000005">
    <property type="protein sequence ID" value="GBF88447.1"/>
    <property type="molecule type" value="Genomic_DNA"/>
</dbReference>
<dbReference type="InterPro" id="IPR045050">
    <property type="entry name" value="Synaptotagmin_plant"/>
</dbReference>
<evidence type="ECO:0000256" key="10">
    <source>
        <dbReference type="ARBA" id="ARBA00023121"/>
    </source>
</evidence>
<evidence type="ECO:0000256" key="1">
    <source>
        <dbReference type="ARBA" id="ARBA00004167"/>
    </source>
</evidence>
<protein>
    <recommendedName>
        <fullName evidence="16">Plant synaptotagmin</fullName>
    </recommendedName>
</protein>
<dbReference type="GO" id="GO:0006869">
    <property type="term" value="P:lipid transport"/>
    <property type="evidence" value="ECO:0007669"/>
    <property type="project" value="UniProtKB-KW"/>
</dbReference>
<evidence type="ECO:0000313" key="14">
    <source>
        <dbReference type="EMBL" id="GBF88447.1"/>
    </source>
</evidence>
<dbReference type="GO" id="GO:0005783">
    <property type="term" value="C:endoplasmic reticulum"/>
    <property type="evidence" value="ECO:0007669"/>
    <property type="project" value="TreeGrafter"/>
</dbReference>
<evidence type="ECO:0000259" key="13">
    <source>
        <dbReference type="PROSITE" id="PS51847"/>
    </source>
</evidence>
<gene>
    <name evidence="14" type="ORF">Rsub_01160</name>
</gene>
<dbReference type="STRING" id="307507.A0A2V0NU44"/>
<dbReference type="Pfam" id="PF17047">
    <property type="entry name" value="SMP_LBD"/>
    <property type="match status" value="1"/>
</dbReference>
<keyword evidence="9" id="KW-0445">Lipid transport</keyword>
<dbReference type="SMART" id="SM00239">
    <property type="entry name" value="C2"/>
    <property type="match status" value="2"/>
</dbReference>
<dbReference type="InterPro" id="IPR031468">
    <property type="entry name" value="SMP_LBD"/>
</dbReference>
<keyword evidence="5" id="KW-0479">Metal-binding</keyword>
<evidence type="ECO:0000256" key="5">
    <source>
        <dbReference type="ARBA" id="ARBA00022723"/>
    </source>
</evidence>
<dbReference type="PANTHER" id="PTHR10774:SF190">
    <property type="entry name" value="C2 CALCIUM_LIPID-BINDING ENDONUCLEASE_EXONUCLEASE_PHOSPHATASE-RELATED"/>
    <property type="match status" value="1"/>
</dbReference>
<sequence>MVFGPVIGAAFGAVGGAALGAAVFAGDLPKSYKLITEAADRDDNIRTPAVAAISDNMRKLLPLTPEWTKWPDYDRWMMVNRVVRGMWPHLTGAILDEVVKAVKPILQGVMADLPPFIEDITLGPHSLLDAEHHDALFQGRAFSLGSFPIRVAGMKVYTTSEDSCIMEMPVMWGSNAAIDLQVYLKLGPLRLVVPVSVSDIQYKLLLRITLALVDTIPCIGGATVSLLELPHIDYKLRVLGGIDLMSLPGVKNAFRWTIQYVMKQLLLYPNSISVPLMANFGAPSEPLGMLHVRLHRIEGFKTSDMVGRGDPYVTFMVRQGREHSSRVVKNCKDPVYNEEFYLVVEDLKEQMLTIKVFDSDLGPTDELAGEMQLYFTHEEVETDEATGGQALAYKPRACVACPMTEEHISLPITPPPGQLLAGLGVLGSAVTTVGGAVGGALRFGREEEEEGPQKVTLKVATKFAEVRKKQEASCGAAAIAPRQTVTDGGATWEEMTEDAARIVAVKQIVAAEAEEEKKRLAKARAWLFWGGGAFCLGRGPLRLENGAFGIVLIDQEVELRGNTPPAEHALKRAEAKGAKAKTKGTLFITLTYMPFNKPEFDDDVEMAPAKSGLAAFVPFEPPRAREIAANASDFQKGLLTVKIIQAKGLAATSNLAGTTNPYVELLLVDCDKLRCDERKTSRAIYNDTSPRWNDKFDFVMVSAGSMLTLNVWDKTSALEMATSFKLSKARFQDRLVGRVTIPVSDVVRNGHLKDSFALQDAESGTLEMKLEWANCYVDDYVD</sequence>
<keyword evidence="3" id="KW-0813">Transport</keyword>
<evidence type="ECO:0000256" key="2">
    <source>
        <dbReference type="ARBA" id="ARBA00006996"/>
    </source>
</evidence>
<evidence type="ECO:0000313" key="15">
    <source>
        <dbReference type="Proteomes" id="UP000247498"/>
    </source>
</evidence>
<dbReference type="PROSITE" id="PS51847">
    <property type="entry name" value="SMP"/>
    <property type="match status" value="1"/>
</dbReference>
<keyword evidence="11" id="KW-0472">Membrane</keyword>
<accession>A0A2V0NU44</accession>
<dbReference type="InterPro" id="IPR000008">
    <property type="entry name" value="C2_dom"/>
</dbReference>